<accession>A0A024UWZ2</accession>
<reference evidence="5 6" key="1">
    <citation type="submission" date="2013-02" db="EMBL/GenBank/DDBJ databases">
        <title>The Genome Annotation of Plasmodium falciparum Vietnam Oak-Knoll (FVO).</title>
        <authorList>
            <consortium name="The Broad Institute Genome Sequencing Platform"/>
            <consortium name="The Broad Institute Genome Sequencing Center for Infectious Disease"/>
            <person name="Neafsey D."/>
            <person name="Hoffman S."/>
            <person name="Volkman S."/>
            <person name="Rosenthal P."/>
            <person name="Walker B."/>
            <person name="Young S.K."/>
            <person name="Zeng Q."/>
            <person name="Gargeya S."/>
            <person name="Fitzgerald M."/>
            <person name="Haas B."/>
            <person name="Abouelleil A."/>
            <person name="Allen A.W."/>
            <person name="Alvarado L."/>
            <person name="Arachchi H.M."/>
            <person name="Berlin A.M."/>
            <person name="Chapman S.B."/>
            <person name="Gainer-Dewar J."/>
            <person name="Goldberg J."/>
            <person name="Griggs A."/>
            <person name="Gujja S."/>
            <person name="Hansen M."/>
            <person name="Howarth C."/>
            <person name="Imamovic A."/>
            <person name="Ireland A."/>
            <person name="Larimer J."/>
            <person name="McCowan C."/>
            <person name="Murphy C."/>
            <person name="Pearson M."/>
            <person name="Poon T.W."/>
            <person name="Priest M."/>
            <person name="Roberts A."/>
            <person name="Saif S."/>
            <person name="Shea T."/>
            <person name="Sisk P."/>
            <person name="Sykes S."/>
            <person name="Wortman J."/>
            <person name="Nusbaum C."/>
            <person name="Birren B."/>
        </authorList>
    </citation>
    <scope>NUCLEOTIDE SEQUENCE [LARGE SCALE GENOMIC DNA]</scope>
    <source>
        <strain evidence="6">Vietnam Oak-Knoll (FVO)</strain>
    </source>
</reference>
<evidence type="ECO:0000313" key="5">
    <source>
        <dbReference type="EMBL" id="ETW15126.1"/>
    </source>
</evidence>
<reference evidence="5 6" key="2">
    <citation type="submission" date="2013-02" db="EMBL/GenBank/DDBJ databases">
        <title>The Genome Sequence of Plasmodium falciparum Vietnam Oak-Knoll (FVO).</title>
        <authorList>
            <consortium name="The Broad Institute Genome Sequencing Platform"/>
            <consortium name="The Broad Institute Genome Sequencing Center for Infectious Disease"/>
            <person name="Neafsey D."/>
            <person name="Cheeseman I."/>
            <person name="Volkman S."/>
            <person name="Adams J."/>
            <person name="Walker B."/>
            <person name="Young S.K."/>
            <person name="Zeng Q."/>
            <person name="Gargeya S."/>
            <person name="Fitzgerald M."/>
            <person name="Haas B."/>
            <person name="Abouelleil A."/>
            <person name="Alvarado L."/>
            <person name="Arachchi H.M."/>
            <person name="Berlin A.M."/>
            <person name="Chapman S.B."/>
            <person name="Dewar J."/>
            <person name="Goldberg J."/>
            <person name="Griggs A."/>
            <person name="Gujja S."/>
            <person name="Hansen M."/>
            <person name="Howarth C."/>
            <person name="Imamovic A."/>
            <person name="Larimer J."/>
            <person name="McCowan C."/>
            <person name="Murphy C."/>
            <person name="Neiman D."/>
            <person name="Pearson M."/>
            <person name="Priest M."/>
            <person name="Roberts A."/>
            <person name="Saif S."/>
            <person name="Shea T."/>
            <person name="Sisk P."/>
            <person name="Sykes S."/>
            <person name="Wortman J."/>
            <person name="Nusbaum C."/>
            <person name="Birren B."/>
        </authorList>
    </citation>
    <scope>NUCLEOTIDE SEQUENCE [LARGE SCALE GENOMIC DNA]</scope>
    <source>
        <strain evidence="6">Vietnam Oak-Knoll (FVO)</strain>
    </source>
</reference>
<dbReference type="OrthoDB" id="379270at2759"/>
<evidence type="ECO:0000313" key="6">
    <source>
        <dbReference type="Proteomes" id="UP000030690"/>
    </source>
</evidence>
<dbReference type="Gene3D" id="1.20.1310.20">
    <property type="entry name" value="Duffy-antigen binding domain"/>
    <property type="match status" value="1"/>
</dbReference>
<dbReference type="InterPro" id="IPR008602">
    <property type="entry name" value="Duffy-antigen-binding"/>
</dbReference>
<dbReference type="InterPro" id="IPR042202">
    <property type="entry name" value="Duffy-ag-bd_sf"/>
</dbReference>
<dbReference type="Pfam" id="PF05424">
    <property type="entry name" value="Duffy_binding"/>
    <property type="match status" value="1"/>
</dbReference>
<dbReference type="InterPro" id="IPR029210">
    <property type="entry name" value="PfEMP1_NTS"/>
</dbReference>
<name>A0A024UWZ2_PLAFA</name>
<feature type="region of interest" description="Disordered" evidence="1">
    <location>
        <begin position="540"/>
        <end position="575"/>
    </location>
</feature>
<dbReference type="EMBL" id="KI925254">
    <property type="protein sequence ID" value="ETW15126.1"/>
    <property type="molecule type" value="Genomic_DNA"/>
</dbReference>
<feature type="compositionally biased region" description="Basic and acidic residues" evidence="1">
    <location>
        <begin position="540"/>
        <end position="550"/>
    </location>
</feature>
<dbReference type="Pfam" id="PF15447">
    <property type="entry name" value="NTS"/>
    <property type="match status" value="1"/>
</dbReference>
<dbReference type="Pfam" id="PF22672">
    <property type="entry name" value="DBL_C"/>
    <property type="match status" value="1"/>
</dbReference>
<dbReference type="FunFam" id="1.20.1310.20:FF:000001">
    <property type="entry name" value="Erythrocyte membrane protein 1, PfEMP1"/>
    <property type="match status" value="1"/>
</dbReference>
<evidence type="ECO:0000256" key="1">
    <source>
        <dbReference type="SAM" id="MobiDB-lite"/>
    </source>
</evidence>
<evidence type="ECO:0000259" key="4">
    <source>
        <dbReference type="Pfam" id="PF22672"/>
    </source>
</evidence>
<evidence type="ECO:0000259" key="2">
    <source>
        <dbReference type="Pfam" id="PF05424"/>
    </source>
</evidence>
<organism evidence="5 6">
    <name type="scientific">Plasmodium falciparum Vietnam Oak-Knoll</name>
    <name type="common">FVO</name>
    <dbReference type="NCBI Taxonomy" id="1036723"/>
    <lineage>
        <taxon>Eukaryota</taxon>
        <taxon>Sar</taxon>
        <taxon>Alveolata</taxon>
        <taxon>Apicomplexa</taxon>
        <taxon>Aconoidasida</taxon>
        <taxon>Haemosporida</taxon>
        <taxon>Plasmodiidae</taxon>
        <taxon>Plasmodium</taxon>
        <taxon>Plasmodium (Laverania)</taxon>
    </lineage>
</organism>
<sequence length="604" mass="68215">MAPVRGGGGNDYSDAKDFLDKIGQQVYDEVKNGEAKTYKDELKGKLSLASTSSETNSTENPCDFEYTEHTTSAKGNTKPCGNDGNVERFPDKEGAECANNRIEGNNKASNGKDFGACAPYRRLSLCNKNLEYINRYDSSKAKHDLLAEVCMAAKFEAQSLIRYHPQYQAKYPDSNSQICTVLARSFADIGDIVRGKDLYLGKKKKNQNGKETEREKLEKSLKNIFKKIYEGLTTENGVKARYQNDTGDFFKLREDWWTANRETVWKALTCDVDGSYFRATCSDLNGSFSQAKDKCRCNDDKKPGKPKAGDGDVTIVPTYFDYVPQYLRWFEEWAEDFCRKKKKYVNIVKKFCREGENGEEKYCSRNGYDCTKTKPAIGKYRMGNQCTKCLFACNPYVEWIEKQKEQFDKQKEKYPIEIRKYESGASGSSRRQKRGVGGTTNYDGYEKKFYNKLKDDGNYSDVDKFLDLLSKEDVCKKVEDDKGGKIDFKEVNSASSTSGRTAVSDTSGTNDKEKGTFYRSKYCQPCPWCGMKRTKNGGNKWEEKSADHNCTRGKRYKPNEDAKPTEITILKSGENHDDIKGKIEQFCKTQNGSDGGGSGVAGGS</sequence>
<dbReference type="GO" id="GO:0016020">
    <property type="term" value="C:membrane"/>
    <property type="evidence" value="ECO:0007669"/>
    <property type="project" value="InterPro"/>
</dbReference>
<protein>
    <submittedName>
        <fullName evidence="5">Uncharacterized protein</fullName>
    </submittedName>
</protein>
<dbReference type="FunFam" id="1.20.58.830:FF:000009">
    <property type="entry name" value="Erythrocyte membrane protein 1, PfEMP1"/>
    <property type="match status" value="1"/>
</dbReference>
<evidence type="ECO:0000259" key="3">
    <source>
        <dbReference type="Pfam" id="PF15447"/>
    </source>
</evidence>
<feature type="non-terminal residue" evidence="5">
    <location>
        <position position="604"/>
    </location>
</feature>
<dbReference type="Proteomes" id="UP000030690">
    <property type="component" value="Unassembled WGS sequence"/>
</dbReference>
<dbReference type="AlphaFoldDB" id="A0A024UWZ2"/>
<dbReference type="InterPro" id="IPR054595">
    <property type="entry name" value="DBL_C"/>
</dbReference>
<gene>
    <name evidence="5" type="ORF">PFFVO_05960</name>
</gene>
<feature type="domain" description="Duffy-antigen binding" evidence="2">
    <location>
        <begin position="115"/>
        <end position="328"/>
    </location>
</feature>
<feature type="domain" description="Plasmodium falciparum erythrocyte membrane protein-1 N-terminal segment" evidence="3">
    <location>
        <begin position="14"/>
        <end position="50"/>
    </location>
</feature>
<feature type="domain" description="Duffy-binding-like" evidence="4">
    <location>
        <begin position="332"/>
        <end position="493"/>
    </location>
</feature>
<dbReference type="SUPFAM" id="SSF140924">
    <property type="entry name" value="Duffy binding domain-like"/>
    <property type="match status" value="2"/>
</dbReference>
<proteinExistence type="predicted"/>
<dbReference type="GO" id="GO:0046789">
    <property type="term" value="F:host cell surface receptor binding"/>
    <property type="evidence" value="ECO:0007669"/>
    <property type="project" value="InterPro"/>
</dbReference>
<dbReference type="Gene3D" id="1.20.58.830">
    <property type="match status" value="1"/>
</dbReference>